<protein>
    <submittedName>
        <fullName evidence="1">ORF426</fullName>
    </submittedName>
</protein>
<dbReference type="EMBL" id="MF768985">
    <property type="protein sequence ID" value="ATU83939.1"/>
    <property type="molecule type" value="Genomic_DNA"/>
</dbReference>
<evidence type="ECO:0000313" key="1">
    <source>
        <dbReference type="EMBL" id="ATU83939.1"/>
    </source>
</evidence>
<accession>A0A2D3I6D2</accession>
<sequence>MDLCWDILGVLKVSQEKSSQERQWIIIGSCRSSALYVEQEFSVDTSNILHLSLHPWRCCLSSAALLLLLHQLL</sequence>
<organism evidence="1">
    <name type="scientific">White spot syndrome virus</name>
    <dbReference type="NCBI Taxonomy" id="342409"/>
    <lineage>
        <taxon>Viruses</taxon>
        <taxon>Viruses incertae sedis</taxon>
        <taxon>Naldaviricetes</taxon>
        <taxon>Nimaviridae</taxon>
        <taxon>Whispovirus</taxon>
    </lineage>
</organism>
<name>A0A2D3I6D2_9VIRU</name>
<reference evidence="1" key="1">
    <citation type="journal article" date="2018" name="Aquaculture">
        <title>Complete genome sequence of a white spot syndrome virus associated with a disease incursion in Australia.</title>
        <authorList>
            <person name="Oakey J."/>
            <person name="Smith C.S."/>
        </authorList>
    </citation>
    <scope>NUCLEOTIDE SEQUENCE [LARGE SCALE GENOMIC DNA]</scope>
    <source>
        <strain evidence="1">WSSV-AU</strain>
    </source>
</reference>
<proteinExistence type="predicted"/>
<dbReference type="Proteomes" id="UP000267516">
    <property type="component" value="Segment"/>
</dbReference>